<evidence type="ECO:0000313" key="1">
    <source>
        <dbReference type="EMBL" id="KAG6504885.1"/>
    </source>
</evidence>
<dbReference type="Proteomes" id="UP000734854">
    <property type="component" value="Unassembled WGS sequence"/>
</dbReference>
<protein>
    <submittedName>
        <fullName evidence="1">Uncharacterized protein</fullName>
    </submittedName>
</protein>
<name>A0A8J5GB99_ZINOF</name>
<accession>A0A8J5GB99</accession>
<dbReference type="AlphaFoldDB" id="A0A8J5GB99"/>
<reference evidence="1 2" key="1">
    <citation type="submission" date="2020-08" db="EMBL/GenBank/DDBJ databases">
        <title>Plant Genome Project.</title>
        <authorList>
            <person name="Zhang R.-G."/>
        </authorList>
    </citation>
    <scope>NUCLEOTIDE SEQUENCE [LARGE SCALE GENOMIC DNA]</scope>
    <source>
        <tissue evidence="1">Rhizome</tissue>
    </source>
</reference>
<organism evidence="1 2">
    <name type="scientific">Zingiber officinale</name>
    <name type="common">Ginger</name>
    <name type="synonym">Amomum zingiber</name>
    <dbReference type="NCBI Taxonomy" id="94328"/>
    <lineage>
        <taxon>Eukaryota</taxon>
        <taxon>Viridiplantae</taxon>
        <taxon>Streptophyta</taxon>
        <taxon>Embryophyta</taxon>
        <taxon>Tracheophyta</taxon>
        <taxon>Spermatophyta</taxon>
        <taxon>Magnoliopsida</taxon>
        <taxon>Liliopsida</taxon>
        <taxon>Zingiberales</taxon>
        <taxon>Zingiberaceae</taxon>
        <taxon>Zingiber</taxon>
    </lineage>
</organism>
<proteinExistence type="predicted"/>
<evidence type="ECO:0000313" key="2">
    <source>
        <dbReference type="Proteomes" id="UP000734854"/>
    </source>
</evidence>
<dbReference type="EMBL" id="JACMSC010000010">
    <property type="protein sequence ID" value="KAG6504885.1"/>
    <property type="molecule type" value="Genomic_DNA"/>
</dbReference>
<gene>
    <name evidence="1" type="ORF">ZIOFF_037233</name>
</gene>
<sequence>MPGGVLDLSPVDALRLHPRNRLRCVCYHQINYQTVFGASVCKIGRLDVFSSSLLFLFLQS</sequence>
<comment type="caution">
    <text evidence="1">The sequence shown here is derived from an EMBL/GenBank/DDBJ whole genome shotgun (WGS) entry which is preliminary data.</text>
</comment>
<keyword evidence="2" id="KW-1185">Reference proteome</keyword>